<reference evidence="2 3" key="1">
    <citation type="submission" date="2019-09" db="EMBL/GenBank/DDBJ databases">
        <title>Nocardioides panacisoli sp. nov., isolated from the soil of a ginseng field.</title>
        <authorList>
            <person name="Cho C."/>
        </authorList>
    </citation>
    <scope>NUCLEOTIDE SEQUENCE [LARGE SCALE GENOMIC DNA]</scope>
    <source>
        <strain evidence="2 3">BN130099</strain>
    </source>
</reference>
<evidence type="ECO:0000256" key="1">
    <source>
        <dbReference type="SAM" id="SignalP"/>
    </source>
</evidence>
<evidence type="ECO:0000313" key="3">
    <source>
        <dbReference type="Proteomes" id="UP000325003"/>
    </source>
</evidence>
<name>A0A5B1LQ10_9ACTN</name>
<evidence type="ECO:0000313" key="2">
    <source>
        <dbReference type="EMBL" id="KAA1421779.1"/>
    </source>
</evidence>
<reference evidence="2 3" key="2">
    <citation type="submission" date="2019-09" db="EMBL/GenBank/DDBJ databases">
        <authorList>
            <person name="Jin C."/>
        </authorList>
    </citation>
    <scope>NUCLEOTIDE SEQUENCE [LARGE SCALE GENOMIC DNA]</scope>
    <source>
        <strain evidence="2 3">BN130099</strain>
    </source>
</reference>
<keyword evidence="1" id="KW-0732">Signal</keyword>
<feature type="chain" id="PRO_5039201562" description="DUF4352 domain-containing protein" evidence="1">
    <location>
        <begin position="23"/>
        <end position="287"/>
    </location>
</feature>
<gene>
    <name evidence="2" type="ORF">F0U44_05785</name>
</gene>
<dbReference type="AlphaFoldDB" id="A0A5B1LQ10"/>
<dbReference type="Proteomes" id="UP000325003">
    <property type="component" value="Unassembled WGS sequence"/>
</dbReference>
<accession>A0A5B1LQ10</accession>
<proteinExistence type="predicted"/>
<dbReference type="RefSeq" id="WP_149727240.1">
    <property type="nucleotide sequence ID" value="NZ_VUJV01000001.1"/>
</dbReference>
<protein>
    <recommendedName>
        <fullName evidence="4">DUF4352 domain-containing protein</fullName>
    </recommendedName>
</protein>
<evidence type="ECO:0008006" key="4">
    <source>
        <dbReference type="Google" id="ProtNLM"/>
    </source>
</evidence>
<dbReference type="PROSITE" id="PS51257">
    <property type="entry name" value="PROKAR_LIPOPROTEIN"/>
    <property type="match status" value="1"/>
</dbReference>
<feature type="signal peptide" evidence="1">
    <location>
        <begin position="1"/>
        <end position="22"/>
    </location>
</feature>
<sequence>MRSPATPLIVLALLLSGCSALPHEDDEARGAAVVPLETGLTAYFDQGRLWRITRTAYVRLVNDGDHAITVLRAVVSSDRFDTVVWTGEEEFQNEVDLDFEVPPGRCGEGSDADVVLTYRVDDGPVVVSRTIATDRYGAIGLFLDRDCAQEVLGGAADLTLGDGEVIGEGLDSVYVLPVTFTPTGARDDVVFRGFEDTPLFRQADGSAAERTDTRVPLVGEPVTVELRIEPARCDEHALAEDKVGTLFGVRVEAPELADLPGGAFFYLPIGAERRAAMHGFFGPHCGF</sequence>
<dbReference type="EMBL" id="VUJV01000001">
    <property type="protein sequence ID" value="KAA1421779.1"/>
    <property type="molecule type" value="Genomic_DNA"/>
</dbReference>
<comment type="caution">
    <text evidence="2">The sequence shown here is derived from an EMBL/GenBank/DDBJ whole genome shotgun (WGS) entry which is preliminary data.</text>
</comment>
<organism evidence="2 3">
    <name type="scientific">Nocardioides humilatus</name>
    <dbReference type="NCBI Taxonomy" id="2607660"/>
    <lineage>
        <taxon>Bacteria</taxon>
        <taxon>Bacillati</taxon>
        <taxon>Actinomycetota</taxon>
        <taxon>Actinomycetes</taxon>
        <taxon>Propionibacteriales</taxon>
        <taxon>Nocardioidaceae</taxon>
        <taxon>Nocardioides</taxon>
    </lineage>
</organism>
<keyword evidence="3" id="KW-1185">Reference proteome</keyword>